<dbReference type="Proteomes" id="UP000299102">
    <property type="component" value="Unassembled WGS sequence"/>
</dbReference>
<accession>A0A4C1WVK3</accession>
<comment type="caution">
    <text evidence="1">The sequence shown here is derived from an EMBL/GenBank/DDBJ whole genome shotgun (WGS) entry which is preliminary data.</text>
</comment>
<keyword evidence="2" id="KW-1185">Reference proteome</keyword>
<dbReference type="EMBL" id="BGZK01000652">
    <property type="protein sequence ID" value="GBP54662.1"/>
    <property type="molecule type" value="Genomic_DNA"/>
</dbReference>
<proteinExistence type="predicted"/>
<protein>
    <submittedName>
        <fullName evidence="1">Uncharacterized protein</fullName>
    </submittedName>
</protein>
<evidence type="ECO:0000313" key="1">
    <source>
        <dbReference type="EMBL" id="GBP54662.1"/>
    </source>
</evidence>
<reference evidence="1 2" key="1">
    <citation type="journal article" date="2019" name="Commun. Biol.">
        <title>The bagworm genome reveals a unique fibroin gene that provides high tensile strength.</title>
        <authorList>
            <person name="Kono N."/>
            <person name="Nakamura H."/>
            <person name="Ohtoshi R."/>
            <person name="Tomita M."/>
            <person name="Numata K."/>
            <person name="Arakawa K."/>
        </authorList>
    </citation>
    <scope>NUCLEOTIDE SEQUENCE [LARGE SCALE GENOMIC DNA]</scope>
</reference>
<name>A0A4C1WVK3_EUMVA</name>
<dbReference type="AlphaFoldDB" id="A0A4C1WVK3"/>
<organism evidence="1 2">
    <name type="scientific">Eumeta variegata</name>
    <name type="common">Bagworm moth</name>
    <name type="synonym">Eumeta japonica</name>
    <dbReference type="NCBI Taxonomy" id="151549"/>
    <lineage>
        <taxon>Eukaryota</taxon>
        <taxon>Metazoa</taxon>
        <taxon>Ecdysozoa</taxon>
        <taxon>Arthropoda</taxon>
        <taxon>Hexapoda</taxon>
        <taxon>Insecta</taxon>
        <taxon>Pterygota</taxon>
        <taxon>Neoptera</taxon>
        <taxon>Endopterygota</taxon>
        <taxon>Lepidoptera</taxon>
        <taxon>Glossata</taxon>
        <taxon>Ditrysia</taxon>
        <taxon>Tineoidea</taxon>
        <taxon>Psychidae</taxon>
        <taxon>Oiketicinae</taxon>
        <taxon>Eumeta</taxon>
    </lineage>
</organism>
<gene>
    <name evidence="1" type="ORF">EVAR_47164_1</name>
</gene>
<evidence type="ECO:0000313" key="2">
    <source>
        <dbReference type="Proteomes" id="UP000299102"/>
    </source>
</evidence>
<sequence>MGRDTNWGKGSIISTEHNGTAVSIRSVVSKTDEPSYFKVTARPQTYIRNGSNGGEAEFASSGMSAQTVKIGHFVLPHSVGLACMRITALKTFRLRFTLNFSKSISAAVVALDHQVSVYLDRQSIVTEKHPLRQHLPIKGKHNSLGRFSDSGAIHHRLIVMTPNL</sequence>